<sequence>MFYRALLVSLPLLLLAKATPIIQERATCNADNLLRLLRGGSPSNLPDALIFCNDYLSRNPSVTVTVSIVTPTVTVTTSSTSTVTNLFTVTNTVTKTDYFSVTDYTVVQTAVTSTLTGAVQKRATKQALSDEVTSSYPASRISSACNCLTLPAGTTITSYVTATAAQVTETVTVNSEIQTSLTVTDTVTQGTSITSSFTTTLTVTTTVTVQPSPSPFFKIQLLAPGNAADSTYLKLIVDIPNGGANAYPGGQSSSSPTFQLQPNGELYMTDFGSAWVPGPAGSYSWNQPAPWTSNYRPADGDPSPFRFGPVSSPSHLSSRARLYWIVDSNGIITITNTDTSLTVVMLCTYVGQTTIHVGSSVTSGCVGPINLKMQVV</sequence>
<evidence type="ECO:0000256" key="1">
    <source>
        <dbReference type="SAM" id="SignalP"/>
    </source>
</evidence>
<dbReference type="eggNOG" id="ENOG502SS9Q">
    <property type="taxonomic scope" value="Eukaryota"/>
</dbReference>
<evidence type="ECO:0000313" key="3">
    <source>
        <dbReference type="Proteomes" id="UP000015100"/>
    </source>
</evidence>
<keyword evidence="3" id="KW-1185">Reference proteome</keyword>
<evidence type="ECO:0000313" key="2">
    <source>
        <dbReference type="EMBL" id="EPS41495.1"/>
    </source>
</evidence>
<organism evidence="2 3">
    <name type="scientific">Dactylellina haptotyla (strain CBS 200.50)</name>
    <name type="common">Nematode-trapping fungus</name>
    <name type="synonym">Monacrosporium haptotylum</name>
    <dbReference type="NCBI Taxonomy" id="1284197"/>
    <lineage>
        <taxon>Eukaryota</taxon>
        <taxon>Fungi</taxon>
        <taxon>Dikarya</taxon>
        <taxon>Ascomycota</taxon>
        <taxon>Pezizomycotina</taxon>
        <taxon>Orbiliomycetes</taxon>
        <taxon>Orbiliales</taxon>
        <taxon>Orbiliaceae</taxon>
        <taxon>Dactylellina</taxon>
    </lineage>
</organism>
<dbReference type="Proteomes" id="UP000015100">
    <property type="component" value="Unassembled WGS sequence"/>
</dbReference>
<feature type="signal peptide" evidence="1">
    <location>
        <begin position="1"/>
        <end position="18"/>
    </location>
</feature>
<keyword evidence="1" id="KW-0732">Signal</keyword>
<accession>S8AEL7</accession>
<dbReference type="AlphaFoldDB" id="S8AEL7"/>
<proteinExistence type="predicted"/>
<protein>
    <submittedName>
        <fullName evidence="2">Uncharacterized protein</fullName>
    </submittedName>
</protein>
<name>S8AEL7_DACHA</name>
<dbReference type="OrthoDB" id="5394778at2759"/>
<gene>
    <name evidence="2" type="ORF">H072_4644</name>
</gene>
<reference evidence="3" key="2">
    <citation type="submission" date="2013-04" db="EMBL/GenBank/DDBJ databases">
        <title>Genomic mechanisms accounting for the adaptation to parasitism in nematode-trapping fungi.</title>
        <authorList>
            <person name="Ahren D.G."/>
        </authorList>
    </citation>
    <scope>NUCLEOTIDE SEQUENCE [LARGE SCALE GENOMIC DNA]</scope>
    <source>
        <strain evidence="3">CBS 200.50</strain>
    </source>
</reference>
<comment type="caution">
    <text evidence="2">The sequence shown here is derived from an EMBL/GenBank/DDBJ whole genome shotgun (WGS) entry which is preliminary data.</text>
</comment>
<dbReference type="STRING" id="1284197.S8AEL7"/>
<dbReference type="HOGENOM" id="CLU_735694_0_0_1"/>
<dbReference type="EMBL" id="AQGS01000239">
    <property type="protein sequence ID" value="EPS41495.1"/>
    <property type="molecule type" value="Genomic_DNA"/>
</dbReference>
<feature type="chain" id="PRO_5004548423" evidence="1">
    <location>
        <begin position="19"/>
        <end position="376"/>
    </location>
</feature>
<reference evidence="2 3" key="1">
    <citation type="journal article" date="2013" name="PLoS Genet.">
        <title>Genomic mechanisms accounting for the adaptation to parasitism in nematode-trapping fungi.</title>
        <authorList>
            <person name="Meerupati T."/>
            <person name="Andersson K.M."/>
            <person name="Friman E."/>
            <person name="Kumar D."/>
            <person name="Tunlid A."/>
            <person name="Ahren D."/>
        </authorList>
    </citation>
    <scope>NUCLEOTIDE SEQUENCE [LARGE SCALE GENOMIC DNA]</scope>
    <source>
        <strain evidence="2 3">CBS 200.50</strain>
    </source>
</reference>